<dbReference type="PRINTS" id="PR00008">
    <property type="entry name" value="DAGPEDOMAIN"/>
</dbReference>
<protein>
    <submittedName>
        <fullName evidence="11">Ras guanyl-releasing protein 3</fullName>
    </submittedName>
</protein>
<keyword evidence="2" id="KW-0479">Metal-binding</keyword>
<evidence type="ECO:0000256" key="2">
    <source>
        <dbReference type="ARBA" id="ARBA00022723"/>
    </source>
</evidence>
<dbReference type="CDD" id="cd20808">
    <property type="entry name" value="C1_RASGRP"/>
    <property type="match status" value="1"/>
</dbReference>
<dbReference type="WBParaSite" id="SVE_0950600.1">
    <property type="protein sequence ID" value="SVE_0950600.1"/>
    <property type="gene ID" value="SVE_0950600"/>
</dbReference>
<dbReference type="AlphaFoldDB" id="A0A0K0FKE2"/>
<dbReference type="Proteomes" id="UP000035680">
    <property type="component" value="Unassembled WGS sequence"/>
</dbReference>
<dbReference type="PROSITE" id="PS00018">
    <property type="entry name" value="EF_HAND_1"/>
    <property type="match status" value="1"/>
</dbReference>
<feature type="domain" description="Phorbol-ester/DAG-type" evidence="8">
    <location>
        <begin position="554"/>
        <end position="604"/>
    </location>
</feature>
<dbReference type="SUPFAM" id="SSF57889">
    <property type="entry name" value="Cysteine-rich domain"/>
    <property type="match status" value="1"/>
</dbReference>
<evidence type="ECO:0000256" key="4">
    <source>
        <dbReference type="ARBA" id="ARBA00022837"/>
    </source>
</evidence>
<feature type="compositionally biased region" description="Low complexity" evidence="6">
    <location>
        <begin position="693"/>
        <end position="707"/>
    </location>
</feature>
<dbReference type="InterPro" id="IPR011992">
    <property type="entry name" value="EF-hand-dom_pair"/>
</dbReference>
<dbReference type="PANTHER" id="PTHR23113:SF252">
    <property type="entry name" value="RAS GUANYL-RELEASING PROTEIN 3"/>
    <property type="match status" value="1"/>
</dbReference>
<reference evidence="11" key="2">
    <citation type="submission" date="2015-08" db="UniProtKB">
        <authorList>
            <consortium name="WormBaseParasite"/>
        </authorList>
    </citation>
    <scope>IDENTIFICATION</scope>
</reference>
<dbReference type="Pfam" id="PF13202">
    <property type="entry name" value="EF-hand_5"/>
    <property type="match status" value="1"/>
</dbReference>
<dbReference type="InterPro" id="IPR002048">
    <property type="entry name" value="EF_hand_dom"/>
</dbReference>
<keyword evidence="4" id="KW-0106">Calcium</keyword>
<dbReference type="STRING" id="75913.A0A0K0FKE2"/>
<dbReference type="PROSITE" id="PS50009">
    <property type="entry name" value="RASGEF_CAT"/>
    <property type="match status" value="1"/>
</dbReference>
<dbReference type="InterPro" id="IPR020454">
    <property type="entry name" value="DAG/PE-bd"/>
</dbReference>
<feature type="region of interest" description="Disordered" evidence="6">
    <location>
        <begin position="626"/>
        <end position="647"/>
    </location>
</feature>
<evidence type="ECO:0000313" key="10">
    <source>
        <dbReference type="Proteomes" id="UP000035680"/>
    </source>
</evidence>
<name>A0A0K0FKE2_STRVS</name>
<dbReference type="Gene3D" id="1.10.238.10">
    <property type="entry name" value="EF-hand"/>
    <property type="match status" value="1"/>
</dbReference>
<dbReference type="SUPFAM" id="SSF48366">
    <property type="entry name" value="Ras GEF"/>
    <property type="match status" value="1"/>
</dbReference>
<organism evidence="10 11">
    <name type="scientific">Strongyloides venezuelensis</name>
    <name type="common">Threadworm</name>
    <dbReference type="NCBI Taxonomy" id="75913"/>
    <lineage>
        <taxon>Eukaryota</taxon>
        <taxon>Metazoa</taxon>
        <taxon>Ecdysozoa</taxon>
        <taxon>Nematoda</taxon>
        <taxon>Chromadorea</taxon>
        <taxon>Rhabditida</taxon>
        <taxon>Tylenchina</taxon>
        <taxon>Panagrolaimomorpha</taxon>
        <taxon>Strongyloidoidea</taxon>
        <taxon>Strongyloididae</taxon>
        <taxon>Strongyloides</taxon>
    </lineage>
</organism>
<dbReference type="SMART" id="SM00054">
    <property type="entry name" value="EFh"/>
    <property type="match status" value="2"/>
</dbReference>
<dbReference type="GO" id="GO:0007265">
    <property type="term" value="P:Ras protein signal transduction"/>
    <property type="evidence" value="ECO:0007669"/>
    <property type="project" value="TreeGrafter"/>
</dbReference>
<evidence type="ECO:0000259" key="9">
    <source>
        <dbReference type="PROSITE" id="PS50222"/>
    </source>
</evidence>
<dbReference type="PROSITE" id="PS50222">
    <property type="entry name" value="EF_HAND_2"/>
    <property type="match status" value="2"/>
</dbReference>
<feature type="domain" description="Ras-GEF" evidence="7">
    <location>
        <begin position="215"/>
        <end position="449"/>
    </location>
</feature>
<sequence>MTNETSLLLYYKQFQSVILTQLPEGKCLSTSRKISEDCKEIDLLENRKFNLYELCFLCSQIFENCYTTHLKDNNEISDEYLYIDDPLPEAFFVTAEWLVDDLTEILATFILIFQNTVQKEHDDNVNIKQKCSFITTGICLSVIYWIKRMPAHFDENTQLSNLVKRLKDIAITQTISPNIIQSLDTSIIPSFAWLRCASIKNPVSRQVSLVFHNCEAESLATAISHIDYKALCRVTTKDLKNYVKTGKIDDIEKLQKSIALFNNISNWIQWMILSKNTAKSRAETIGKVTEIAKELLKSKNYNSLMAVVGGISHSNINRLHKTQALIGTDVKKEINKMTMLLSMHSNFTEYRKSLKKDKECFVIPIMGVHLKDLIQLNTLGGIDFSKTRQITLRRLFQLKDVLLKFLGVSKTCHNLNDANLELINTLKISFDMSYNEDELYALSLKKEPKNLFNFSNNKTIVFAEWASGINSVPDKDSIQRHTAAMVEAVFKHYDHDKDSSISAEEFQEIAGNFPFMDQFTKIDKDGNGRISKTELFNYFMDFNSKSIKLKIEFRHNFHETTFLTPTMCANCNKLLWGLIRQGYKCKDCHQAVHSYCKDVVVMECKHKQTSNVSFSSVSTLLQKATVNNDNTKNNNNNNNEDNTQINEKETNNLTKERLNKLAKLSLHDMFDSNEKSRKNNRMRCNAKWKARTVSTVSETGSTTPGTPDRMSVNDFKHLESTDEPCGNTDDTPLDSNCSITKIEISNSYLPSFSSNDKRSCYQDEFLKDQAKTSEVTLACEESFELE</sequence>
<evidence type="ECO:0000313" key="11">
    <source>
        <dbReference type="WBParaSite" id="SVE_0950600.1"/>
    </source>
</evidence>
<evidence type="ECO:0000256" key="3">
    <source>
        <dbReference type="ARBA" id="ARBA00022833"/>
    </source>
</evidence>
<dbReference type="PROSITE" id="PS00479">
    <property type="entry name" value="ZF_DAG_PE_1"/>
    <property type="match status" value="1"/>
</dbReference>
<dbReference type="GO" id="GO:0005509">
    <property type="term" value="F:calcium ion binding"/>
    <property type="evidence" value="ECO:0007669"/>
    <property type="project" value="InterPro"/>
</dbReference>
<dbReference type="InterPro" id="IPR002219">
    <property type="entry name" value="PKC_DAG/PE"/>
</dbReference>
<dbReference type="Pfam" id="PF00130">
    <property type="entry name" value="C1_1"/>
    <property type="match status" value="1"/>
</dbReference>
<dbReference type="InterPro" id="IPR018247">
    <property type="entry name" value="EF_Hand_1_Ca_BS"/>
</dbReference>
<feature type="domain" description="EF-hand" evidence="9">
    <location>
        <begin position="481"/>
        <end position="516"/>
    </location>
</feature>
<evidence type="ECO:0000256" key="1">
    <source>
        <dbReference type="ARBA" id="ARBA00022658"/>
    </source>
</evidence>
<dbReference type="CDD" id="cd00051">
    <property type="entry name" value="EFh"/>
    <property type="match status" value="1"/>
</dbReference>
<dbReference type="PANTHER" id="PTHR23113">
    <property type="entry name" value="GUANINE NUCLEOTIDE EXCHANGE FACTOR"/>
    <property type="match status" value="1"/>
</dbReference>
<accession>A0A0K0FKE2</accession>
<feature type="region of interest" description="Disordered" evidence="6">
    <location>
        <begin position="693"/>
        <end position="713"/>
    </location>
</feature>
<evidence type="ECO:0000259" key="7">
    <source>
        <dbReference type="PROSITE" id="PS50009"/>
    </source>
</evidence>
<keyword evidence="3" id="KW-0862">Zinc</keyword>
<reference evidence="10" key="1">
    <citation type="submission" date="2014-07" db="EMBL/GenBank/DDBJ databases">
        <authorList>
            <person name="Martin A.A"/>
            <person name="De Silva N."/>
        </authorList>
    </citation>
    <scope>NUCLEOTIDE SEQUENCE</scope>
</reference>
<dbReference type="Pfam" id="PF00617">
    <property type="entry name" value="RasGEF"/>
    <property type="match status" value="1"/>
</dbReference>
<dbReference type="GO" id="GO:0005886">
    <property type="term" value="C:plasma membrane"/>
    <property type="evidence" value="ECO:0007669"/>
    <property type="project" value="TreeGrafter"/>
</dbReference>
<proteinExistence type="predicted"/>
<dbReference type="Gene3D" id="3.30.60.20">
    <property type="match status" value="1"/>
</dbReference>
<dbReference type="InterPro" id="IPR046349">
    <property type="entry name" value="C1-like_sf"/>
</dbReference>
<evidence type="ECO:0000256" key="5">
    <source>
        <dbReference type="PROSITE-ProRule" id="PRU00168"/>
    </source>
</evidence>
<dbReference type="InterPro" id="IPR001895">
    <property type="entry name" value="RASGEF_cat_dom"/>
</dbReference>
<keyword evidence="10" id="KW-1185">Reference proteome</keyword>
<keyword evidence="1 5" id="KW-0344">Guanine-nucleotide releasing factor</keyword>
<feature type="domain" description="EF-hand" evidence="9">
    <location>
        <begin position="519"/>
        <end position="545"/>
    </location>
</feature>
<evidence type="ECO:0000259" key="8">
    <source>
        <dbReference type="PROSITE" id="PS50081"/>
    </source>
</evidence>
<dbReference type="Gene3D" id="1.20.870.10">
    <property type="entry name" value="Son of sevenless (SoS) protein Chain: S domain 1"/>
    <property type="match status" value="1"/>
</dbReference>
<dbReference type="SUPFAM" id="SSF47473">
    <property type="entry name" value="EF-hand"/>
    <property type="match status" value="1"/>
</dbReference>
<dbReference type="SMART" id="SM00109">
    <property type="entry name" value="C1"/>
    <property type="match status" value="1"/>
</dbReference>
<dbReference type="InterPro" id="IPR036964">
    <property type="entry name" value="RASGEF_cat_dom_sf"/>
</dbReference>
<dbReference type="GO" id="GO:0005085">
    <property type="term" value="F:guanyl-nucleotide exchange factor activity"/>
    <property type="evidence" value="ECO:0007669"/>
    <property type="project" value="UniProtKB-KW"/>
</dbReference>
<dbReference type="Gene3D" id="1.10.840.10">
    <property type="entry name" value="Ras guanine-nucleotide exchange factors catalytic domain"/>
    <property type="match status" value="1"/>
</dbReference>
<dbReference type="InterPro" id="IPR008937">
    <property type="entry name" value="Ras-like_GEF"/>
</dbReference>
<dbReference type="PROSITE" id="PS50081">
    <property type="entry name" value="ZF_DAG_PE_2"/>
    <property type="match status" value="1"/>
</dbReference>
<evidence type="ECO:0000256" key="6">
    <source>
        <dbReference type="SAM" id="MobiDB-lite"/>
    </source>
</evidence>
<dbReference type="SMART" id="SM00147">
    <property type="entry name" value="RasGEF"/>
    <property type="match status" value="1"/>
</dbReference>
<dbReference type="InterPro" id="IPR023578">
    <property type="entry name" value="Ras_GEF_dom_sf"/>
</dbReference>
<feature type="compositionally biased region" description="Low complexity" evidence="6">
    <location>
        <begin position="627"/>
        <end position="645"/>
    </location>
</feature>